<dbReference type="Gene3D" id="3.90.1750.10">
    <property type="entry name" value="Hect, E3 ligase catalytic domains"/>
    <property type="match status" value="1"/>
</dbReference>
<evidence type="ECO:0000256" key="5">
    <source>
        <dbReference type="SAM" id="MobiDB-lite"/>
    </source>
</evidence>
<feature type="region of interest" description="Disordered" evidence="5">
    <location>
        <begin position="1"/>
        <end position="50"/>
    </location>
</feature>
<sequence length="1372" mass="148876">MEYRQPLAKAVPTSVPAKQAKIRVGSAPDGQETSRSGLDRGPLQVKPGESVQRRIDEAHAGAVILLEPGQYEESLHIAKEVHLKAQDGDVIFQSSSHNQPALHVPDSRIGGSIRHVTFSPKNHAGPPVRCPTVLLEGGPEGDAQAQAVPAGRLLLEHCRVRGGGIHISARASAVVTDADIAGGAGCGVEVDDLACVRLTRCKVHSCARSGMVIHGPATISECTIVENKGHGILVDQKGAIELTSTCVYGNGLSGILMASCNKLHVSGCKVYCNREHGVFCVPEQTGEIVLDSLLLFGNHMHGLRAPPGTQATLKDVEAYCNGGKGQIQWKGVTCQRTVAYPEQLKSEITALMAHTNAAEDRLRLLSLRAPPVDKPLVDQLDRLNTDGLDAKRSELRVLMDSRKPAAKWQPVLRECLQLLEAQHGAVREHMKQLEALVEKGALALAATGEGEEVALATAAAGEGEEGALMLAAAEREGGRRSANAGSGREKEEKRSAAGEGEEGALAAAAAGEGDNGSASAGRSGGKRGRSIASPAVSTDMTSDDDDDDDDPPSRAKCAKVAKVGAGGSITQRAPAMTALAAQQPAQAEESKAVLPSHDLVRHQVALAGSEVLPPAYSAWVEAERAWSKKVELVKERLNGGRSDLSKLKVKGEECMEELQKLQGQLKLEGKAAAVAADLRAAEARETALQQQIDTLKQQLSHNHGTERGLREALWAQSKALPAYRAQSITPAKVTEQLCVTRSIRDDYEEKQDKVQRDGRHVLLARLKGQPDRCVLRSLEGRHTEQVGILVRLHHPLVVPVEAVVFDVHSNRQYLQTPYSAQTLEQWAESAAGQPYAWYSVARQLLEALAHVHAQGVVHSQLRPSKVLVRANKQIWLTGLCWRLGDAPESGVAGAVYDPGHTGPGCLAEEMSLDEAPEVQAGQAPTQASDMWCAGRIIYKLAAGVAQPAWPVRGVRSDALRELLEALLQEDPARRPTAAKALASPGILRDPAVDDGCALPSAEKLLQYLSEARRVMVGRRQRQDAIEIELKRNSGLLNPLEVVTAFNHLMERGRRIWNPFKVIFADEDGDDYGGLTTEMYQQTFQLLGQLDVFEDADEEPSGLLLPKPDISAESKRTLKGVGYLMARCLYDGRTTGPRFAPYMYKYLQLGDCAPASRDDLDHFDARLGRQMTDLLNAQGLPEGCEDLTLQSGEALTATNKAQFVREMVVPRNRMPCLRVLRRAFYKALTTLKLHNEVAILPWPVLQELLEGAPSICAEDLVTRLHFSGYPCEMSIRARLKAALTRMTEEDLRRLLHAITGSRHLPAPYLAPNAMHWSRFTIEYDDKPERWPSFSTCNFSMRLPVYDIIAGSDPLYDNIMKALGHVDGAGFTLI</sequence>
<dbReference type="InterPro" id="IPR011050">
    <property type="entry name" value="Pectin_lyase_fold/virulence"/>
</dbReference>
<comment type="caution">
    <text evidence="8">The sequence shown here is derived from an EMBL/GenBank/DDBJ whole genome shotgun (WGS) entry which is preliminary data.</text>
</comment>
<dbReference type="InterPro" id="IPR039448">
    <property type="entry name" value="Beta_helix"/>
</dbReference>
<feature type="domain" description="HECT" evidence="7">
    <location>
        <begin position="1053"/>
        <end position="1345"/>
    </location>
</feature>
<dbReference type="InterPro" id="IPR012334">
    <property type="entry name" value="Pectin_lyas_fold"/>
</dbReference>
<dbReference type="InterPro" id="IPR006626">
    <property type="entry name" value="PbH1"/>
</dbReference>
<dbReference type="InterPro" id="IPR011009">
    <property type="entry name" value="Kinase-like_dom_sf"/>
</dbReference>
<keyword evidence="4" id="KW-0175">Coiled coil</keyword>
<dbReference type="EMBL" id="LGRX02000780">
    <property type="protein sequence ID" value="KAK3287632.1"/>
    <property type="molecule type" value="Genomic_DNA"/>
</dbReference>
<dbReference type="Gene3D" id="2.160.20.10">
    <property type="entry name" value="Single-stranded right-handed beta-helix, Pectin lyase-like"/>
    <property type="match status" value="1"/>
</dbReference>
<feature type="compositionally biased region" description="Low complexity" evidence="5">
    <location>
        <begin position="503"/>
        <end position="521"/>
    </location>
</feature>
<dbReference type="Pfam" id="PF00069">
    <property type="entry name" value="Pkinase"/>
    <property type="match status" value="1"/>
</dbReference>
<dbReference type="SUPFAM" id="SSF56204">
    <property type="entry name" value="Hect, E3 ligase catalytic domain"/>
    <property type="match status" value="1"/>
</dbReference>
<evidence type="ECO:0000256" key="4">
    <source>
        <dbReference type="SAM" id="Coils"/>
    </source>
</evidence>
<evidence type="ECO:0000256" key="2">
    <source>
        <dbReference type="ARBA" id="ARBA00022786"/>
    </source>
</evidence>
<dbReference type="SMART" id="SM00220">
    <property type="entry name" value="S_TKc"/>
    <property type="match status" value="1"/>
</dbReference>
<name>A0AAE0H0A7_9CHLO</name>
<evidence type="ECO:0000313" key="8">
    <source>
        <dbReference type="EMBL" id="KAK3287632.1"/>
    </source>
</evidence>
<dbReference type="SUPFAM" id="SSF51126">
    <property type="entry name" value="Pectin lyase-like"/>
    <property type="match status" value="1"/>
</dbReference>
<feature type="region of interest" description="Disordered" evidence="5">
    <location>
        <begin position="474"/>
        <end position="560"/>
    </location>
</feature>
<dbReference type="SMART" id="SM00119">
    <property type="entry name" value="HECTc"/>
    <property type="match status" value="1"/>
</dbReference>
<dbReference type="Proteomes" id="UP001190700">
    <property type="component" value="Unassembled WGS sequence"/>
</dbReference>
<evidence type="ECO:0000259" key="6">
    <source>
        <dbReference type="PROSITE" id="PS50011"/>
    </source>
</evidence>
<dbReference type="InterPro" id="IPR051550">
    <property type="entry name" value="SCF-Subunits/Alg-Epimerases"/>
</dbReference>
<evidence type="ECO:0000256" key="3">
    <source>
        <dbReference type="PROSITE-ProRule" id="PRU00104"/>
    </source>
</evidence>
<dbReference type="PANTHER" id="PTHR22990:SF15">
    <property type="entry name" value="F-BOX ONLY PROTEIN 10"/>
    <property type="match status" value="1"/>
</dbReference>
<evidence type="ECO:0000256" key="1">
    <source>
        <dbReference type="ARBA" id="ARBA00022737"/>
    </source>
</evidence>
<feature type="domain" description="Protein kinase" evidence="6">
    <location>
        <begin position="714"/>
        <end position="986"/>
    </location>
</feature>
<dbReference type="PROSITE" id="PS50011">
    <property type="entry name" value="PROTEIN_KINASE_DOM"/>
    <property type="match status" value="1"/>
</dbReference>
<protein>
    <submittedName>
        <fullName evidence="8">Uncharacterized protein</fullName>
    </submittedName>
</protein>
<gene>
    <name evidence="8" type="ORF">CYMTET_4876</name>
</gene>
<dbReference type="SUPFAM" id="SSF56112">
    <property type="entry name" value="Protein kinase-like (PK-like)"/>
    <property type="match status" value="1"/>
</dbReference>
<accession>A0AAE0H0A7</accession>
<keyword evidence="2 3" id="KW-0833">Ubl conjugation pathway</keyword>
<evidence type="ECO:0000259" key="7">
    <source>
        <dbReference type="PROSITE" id="PS50237"/>
    </source>
</evidence>
<dbReference type="Pfam" id="PF00632">
    <property type="entry name" value="HECT"/>
    <property type="match status" value="1"/>
</dbReference>
<feature type="coiled-coil region" evidence="4">
    <location>
        <begin position="644"/>
        <end position="698"/>
    </location>
</feature>
<keyword evidence="9" id="KW-1185">Reference proteome</keyword>
<dbReference type="InterPro" id="IPR035983">
    <property type="entry name" value="Hect_E3_ubiquitin_ligase"/>
</dbReference>
<feature type="compositionally biased region" description="Acidic residues" evidence="5">
    <location>
        <begin position="541"/>
        <end position="550"/>
    </location>
</feature>
<dbReference type="InterPro" id="IPR000569">
    <property type="entry name" value="HECT_dom"/>
</dbReference>
<dbReference type="GO" id="GO:0005524">
    <property type="term" value="F:ATP binding"/>
    <property type="evidence" value="ECO:0007669"/>
    <property type="project" value="InterPro"/>
</dbReference>
<feature type="compositionally biased region" description="Basic and acidic residues" evidence="5">
    <location>
        <begin position="487"/>
        <end position="496"/>
    </location>
</feature>
<keyword evidence="1" id="KW-0677">Repeat</keyword>
<proteinExistence type="predicted"/>
<dbReference type="Gene3D" id="1.10.510.10">
    <property type="entry name" value="Transferase(Phosphotransferase) domain 1"/>
    <property type="match status" value="1"/>
</dbReference>
<dbReference type="PANTHER" id="PTHR22990">
    <property type="entry name" value="F-BOX ONLY PROTEIN"/>
    <property type="match status" value="1"/>
</dbReference>
<organism evidence="8 9">
    <name type="scientific">Cymbomonas tetramitiformis</name>
    <dbReference type="NCBI Taxonomy" id="36881"/>
    <lineage>
        <taxon>Eukaryota</taxon>
        <taxon>Viridiplantae</taxon>
        <taxon>Chlorophyta</taxon>
        <taxon>Pyramimonadophyceae</taxon>
        <taxon>Pyramimonadales</taxon>
        <taxon>Pyramimonadaceae</taxon>
        <taxon>Cymbomonas</taxon>
    </lineage>
</organism>
<dbReference type="Gene3D" id="3.30.2410.10">
    <property type="entry name" value="Hect, E3 ligase catalytic domain"/>
    <property type="match status" value="1"/>
</dbReference>
<dbReference type="PROSITE" id="PS50237">
    <property type="entry name" value="HECT"/>
    <property type="match status" value="1"/>
</dbReference>
<reference evidence="8 9" key="1">
    <citation type="journal article" date="2015" name="Genome Biol. Evol.">
        <title>Comparative Genomics of a Bacterivorous Green Alga Reveals Evolutionary Causalities and Consequences of Phago-Mixotrophic Mode of Nutrition.</title>
        <authorList>
            <person name="Burns J.A."/>
            <person name="Paasch A."/>
            <person name="Narechania A."/>
            <person name="Kim E."/>
        </authorList>
    </citation>
    <scope>NUCLEOTIDE SEQUENCE [LARGE SCALE GENOMIC DNA]</scope>
    <source>
        <strain evidence="8 9">PLY_AMNH</strain>
    </source>
</reference>
<dbReference type="Pfam" id="PF13229">
    <property type="entry name" value="Beta_helix"/>
    <property type="match status" value="1"/>
</dbReference>
<feature type="active site" description="Glycyl thioester intermediate" evidence="3">
    <location>
        <position position="1335"/>
    </location>
</feature>
<evidence type="ECO:0000313" key="9">
    <source>
        <dbReference type="Proteomes" id="UP001190700"/>
    </source>
</evidence>
<dbReference type="InterPro" id="IPR000719">
    <property type="entry name" value="Prot_kinase_dom"/>
</dbReference>
<dbReference type="SMART" id="SM00710">
    <property type="entry name" value="PbH1"/>
    <property type="match status" value="4"/>
</dbReference>
<dbReference type="GO" id="GO:0004672">
    <property type="term" value="F:protein kinase activity"/>
    <property type="evidence" value="ECO:0007669"/>
    <property type="project" value="InterPro"/>
</dbReference>
<dbReference type="GO" id="GO:0004842">
    <property type="term" value="F:ubiquitin-protein transferase activity"/>
    <property type="evidence" value="ECO:0007669"/>
    <property type="project" value="InterPro"/>
</dbReference>